<dbReference type="Gene3D" id="3.10.129.10">
    <property type="entry name" value="Hotdog Thioesterase"/>
    <property type="match status" value="1"/>
</dbReference>
<dbReference type="InterPro" id="IPR010084">
    <property type="entry name" value="FabZ"/>
</dbReference>
<dbReference type="Proteomes" id="UP000010792">
    <property type="component" value="Chromosome"/>
</dbReference>
<keyword evidence="3 9" id="KW-0963">Cytoplasm</keyword>
<feature type="active site" evidence="9">
    <location>
        <position position="66"/>
    </location>
</feature>
<accession>L0NGA7</accession>
<organism evidence="10 11">
    <name type="scientific">Pseudorhizobium banfieldiae</name>
    <dbReference type="NCBI Taxonomy" id="1125847"/>
    <lineage>
        <taxon>Bacteria</taxon>
        <taxon>Pseudomonadati</taxon>
        <taxon>Pseudomonadota</taxon>
        <taxon>Alphaproteobacteria</taxon>
        <taxon>Hyphomicrobiales</taxon>
        <taxon>Rhizobiaceae</taxon>
        <taxon>Rhizobium/Agrobacterium group</taxon>
        <taxon>Pseudorhizobium</taxon>
    </lineage>
</organism>
<dbReference type="STRING" id="1125847.NT26_1608"/>
<dbReference type="PANTHER" id="PTHR30272:SF1">
    <property type="entry name" value="3-HYDROXYACYL-[ACYL-CARRIER-PROTEIN] DEHYDRATASE"/>
    <property type="match status" value="1"/>
</dbReference>
<dbReference type="HAMAP" id="MF_00406">
    <property type="entry name" value="FabZ"/>
    <property type="match status" value="1"/>
</dbReference>
<dbReference type="GO" id="GO:0019171">
    <property type="term" value="F:(3R)-hydroxyacyl-[acyl-carrier-protein] dehydratase activity"/>
    <property type="evidence" value="ECO:0007669"/>
    <property type="project" value="UniProtKB-EC"/>
</dbReference>
<dbReference type="GO" id="GO:0016020">
    <property type="term" value="C:membrane"/>
    <property type="evidence" value="ECO:0007669"/>
    <property type="project" value="GOC"/>
</dbReference>
<evidence type="ECO:0000313" key="11">
    <source>
        <dbReference type="Proteomes" id="UP000010792"/>
    </source>
</evidence>
<dbReference type="GO" id="GO:0006633">
    <property type="term" value="P:fatty acid biosynthetic process"/>
    <property type="evidence" value="ECO:0007669"/>
    <property type="project" value="UniProtKB-UniRule"/>
</dbReference>
<dbReference type="InterPro" id="IPR029069">
    <property type="entry name" value="HotDog_dom_sf"/>
</dbReference>
<dbReference type="KEGG" id="rht:NT26_1608"/>
<dbReference type="EMBL" id="FO082820">
    <property type="protein sequence ID" value="CCF19332.1"/>
    <property type="molecule type" value="Genomic_DNA"/>
</dbReference>
<comment type="function">
    <text evidence="8 9">Involved in unsaturated fatty acids biosynthesis. Catalyzes the dehydration of short chain beta-hydroxyacyl-ACPs and long chain saturated and unsaturated beta-hydroxyacyl-ACPs.</text>
</comment>
<keyword evidence="4 9" id="KW-0444">Lipid biosynthesis</keyword>
<evidence type="ECO:0000256" key="2">
    <source>
        <dbReference type="ARBA" id="ARBA00009174"/>
    </source>
</evidence>
<evidence type="ECO:0000256" key="7">
    <source>
        <dbReference type="ARBA" id="ARBA00023239"/>
    </source>
</evidence>
<gene>
    <name evidence="9 10" type="primary">fabZ</name>
    <name evidence="10" type="ORF">NT26_1608</name>
</gene>
<evidence type="ECO:0000256" key="9">
    <source>
        <dbReference type="HAMAP-Rule" id="MF_00406"/>
    </source>
</evidence>
<dbReference type="GO" id="GO:0009245">
    <property type="term" value="P:lipid A biosynthetic process"/>
    <property type="evidence" value="ECO:0007669"/>
    <property type="project" value="UniProtKB-UniRule"/>
</dbReference>
<dbReference type="Pfam" id="PF07977">
    <property type="entry name" value="FabA"/>
    <property type="match status" value="1"/>
</dbReference>
<name>L0NGA7_9HYPH</name>
<evidence type="ECO:0000256" key="4">
    <source>
        <dbReference type="ARBA" id="ARBA00022516"/>
    </source>
</evidence>
<evidence type="ECO:0000256" key="1">
    <source>
        <dbReference type="ARBA" id="ARBA00004496"/>
    </source>
</evidence>
<protein>
    <recommendedName>
        <fullName evidence="9">3-hydroxyacyl-[acyl-carrier-protein] dehydratase FabZ</fullName>
        <ecNumber evidence="9">4.2.1.59</ecNumber>
    </recommendedName>
    <alternativeName>
        <fullName evidence="9">(3R)-hydroxymyristoyl-[acyl-carrier-protein] dehydratase</fullName>
        <shortName evidence="9">(3R)-hydroxymyristoyl-ACP dehydrase</shortName>
    </alternativeName>
    <alternativeName>
        <fullName evidence="9">Beta-hydroxyacyl-ACP dehydratase</fullName>
    </alternativeName>
</protein>
<keyword evidence="7 9" id="KW-0456">Lyase</keyword>
<dbReference type="SUPFAM" id="SSF54637">
    <property type="entry name" value="Thioesterase/thiol ester dehydrase-isomerase"/>
    <property type="match status" value="1"/>
</dbReference>
<keyword evidence="5 9" id="KW-0441">Lipid A biosynthesis</keyword>
<dbReference type="CDD" id="cd01288">
    <property type="entry name" value="FabZ"/>
    <property type="match status" value="1"/>
</dbReference>
<comment type="catalytic activity">
    <reaction evidence="9">
        <text>a (3R)-hydroxyacyl-[ACP] = a (2E)-enoyl-[ACP] + H2O</text>
        <dbReference type="Rhea" id="RHEA:13097"/>
        <dbReference type="Rhea" id="RHEA-COMP:9925"/>
        <dbReference type="Rhea" id="RHEA-COMP:9945"/>
        <dbReference type="ChEBI" id="CHEBI:15377"/>
        <dbReference type="ChEBI" id="CHEBI:78784"/>
        <dbReference type="ChEBI" id="CHEBI:78827"/>
        <dbReference type="EC" id="4.2.1.59"/>
    </reaction>
</comment>
<evidence type="ECO:0000256" key="5">
    <source>
        <dbReference type="ARBA" id="ARBA00022556"/>
    </source>
</evidence>
<dbReference type="NCBIfam" id="NF000582">
    <property type="entry name" value="PRK00006.1"/>
    <property type="match status" value="1"/>
</dbReference>
<dbReference type="FunFam" id="3.10.129.10:FF:000001">
    <property type="entry name" value="3-hydroxyacyl-[acyl-carrier-protein] dehydratase FabZ"/>
    <property type="match status" value="1"/>
</dbReference>
<evidence type="ECO:0000256" key="6">
    <source>
        <dbReference type="ARBA" id="ARBA00023098"/>
    </source>
</evidence>
<evidence type="ECO:0000256" key="3">
    <source>
        <dbReference type="ARBA" id="ARBA00022490"/>
    </source>
</evidence>
<evidence type="ECO:0000313" key="10">
    <source>
        <dbReference type="EMBL" id="CCF19332.1"/>
    </source>
</evidence>
<dbReference type="PANTHER" id="PTHR30272">
    <property type="entry name" value="3-HYDROXYACYL-[ACYL-CARRIER-PROTEIN] DEHYDRATASE"/>
    <property type="match status" value="1"/>
</dbReference>
<dbReference type="AlphaFoldDB" id="L0NGA7"/>
<reference evidence="10 11" key="1">
    <citation type="journal article" date="2013" name="Genome Biol. Evol.">
        <title>Life in an arsenic-containing gold mine: genome and physiology of the autotrophic arsenite-oxidizing bacterium rhizobium sp. NT-26.</title>
        <authorList>
            <person name="Andres J."/>
            <person name="Arsene-Ploetze F."/>
            <person name="Barbe V."/>
            <person name="Brochier-Armanet C."/>
            <person name="Cleiss-Arnold J."/>
            <person name="Coppee J.Y."/>
            <person name="Dillies M.A."/>
            <person name="Geist"/>
            <person name="L"/>
            <person name="Joublin A."/>
            <person name="Koechler S."/>
            <person name="Lassalle F."/>
            <person name="Marchal M."/>
            <person name="Medigue C."/>
            <person name="Muller D."/>
            <person name="Nesme X."/>
            <person name="Plewniak F."/>
            <person name="Proux C."/>
            <person name="Ramirez-Bahena M.H."/>
            <person name="Schenowitz C."/>
            <person name="Sismeiro O."/>
            <person name="Vallenet D."/>
            <person name="Santini J.M."/>
            <person name="Bertin P.N."/>
        </authorList>
    </citation>
    <scope>NUCLEOTIDE SEQUENCE [LARGE SCALE GENOMIC DNA]</scope>
    <source>
        <strain evidence="10 11">NT-26</strain>
    </source>
</reference>
<evidence type="ECO:0000256" key="8">
    <source>
        <dbReference type="ARBA" id="ARBA00025049"/>
    </source>
</evidence>
<keyword evidence="11" id="KW-1185">Reference proteome</keyword>
<dbReference type="NCBIfam" id="TIGR01750">
    <property type="entry name" value="fabZ"/>
    <property type="match status" value="1"/>
</dbReference>
<sequence>MRSEEETGMSEQAATTLGSADILEIMKLLPHRYPFLLVDRIIEIDGDDSAIGIKNVTANEPHFTGHFPEQPIMPGVLLVEGMAQTAGAICARKQGQGGDLVYFMTIDNARFRKPVVPGDRVEFRVKKQKQRGNIWKFHCDAYVDDALVAEADIGAMIRPKGDQ</sequence>
<dbReference type="GO" id="GO:0005737">
    <property type="term" value="C:cytoplasm"/>
    <property type="evidence" value="ECO:0007669"/>
    <property type="project" value="UniProtKB-SubCell"/>
</dbReference>
<proteinExistence type="inferred from homology"/>
<comment type="subcellular location">
    <subcellularLocation>
        <location evidence="1 9">Cytoplasm</location>
    </subcellularLocation>
</comment>
<comment type="similarity">
    <text evidence="2 9">Belongs to the thioester dehydratase family. FabZ subfamily.</text>
</comment>
<keyword evidence="6 9" id="KW-0443">Lipid metabolism</keyword>
<dbReference type="InterPro" id="IPR013114">
    <property type="entry name" value="FabA_FabZ"/>
</dbReference>
<dbReference type="EC" id="4.2.1.59" evidence="9"/>